<sequence>KKYNAFVVWESLIKHFSYLGSQSEQNWQVSSASLNENMVAKFTFKCETVSFYCFKSTCEPCEHGHVKITKEELVQDCCRLAQHLVINFLMSLLKTWQNMNTLCMKSTMEKPGLLL</sequence>
<reference evidence="1" key="3">
    <citation type="submission" date="2025-08" db="UniProtKB">
        <authorList>
            <consortium name="Ensembl"/>
        </authorList>
    </citation>
    <scope>IDENTIFICATION</scope>
</reference>
<evidence type="ECO:0000313" key="1">
    <source>
        <dbReference type="Ensembl" id="ENSPSIP00000006433.1"/>
    </source>
</evidence>
<reference evidence="1" key="4">
    <citation type="submission" date="2025-09" db="UniProtKB">
        <authorList>
            <consortium name="Ensembl"/>
        </authorList>
    </citation>
    <scope>IDENTIFICATION</scope>
</reference>
<organism evidence="1 2">
    <name type="scientific">Pelodiscus sinensis</name>
    <name type="common">Chinese softshell turtle</name>
    <name type="synonym">Trionyx sinensis</name>
    <dbReference type="NCBI Taxonomy" id="13735"/>
    <lineage>
        <taxon>Eukaryota</taxon>
        <taxon>Metazoa</taxon>
        <taxon>Chordata</taxon>
        <taxon>Craniata</taxon>
        <taxon>Vertebrata</taxon>
        <taxon>Euteleostomi</taxon>
        <taxon>Archelosauria</taxon>
        <taxon>Testudinata</taxon>
        <taxon>Testudines</taxon>
        <taxon>Cryptodira</taxon>
        <taxon>Trionychia</taxon>
        <taxon>Trionychidae</taxon>
        <taxon>Pelodiscus</taxon>
    </lineage>
</organism>
<keyword evidence="2" id="KW-1185">Reference proteome</keyword>
<dbReference type="SUPFAM" id="SSF56808">
    <property type="entry name" value="Ribosomal protein L1"/>
    <property type="match status" value="1"/>
</dbReference>
<dbReference type="OMA" id="APSGLMY"/>
<dbReference type="Ensembl" id="ENSPSIT00000006470.1">
    <property type="protein sequence ID" value="ENSPSIP00000006433.1"/>
    <property type="gene ID" value="ENSPSIG00000005941.1"/>
</dbReference>
<protein>
    <submittedName>
        <fullName evidence="1">Uncharacterized protein</fullName>
    </submittedName>
</protein>
<dbReference type="STRING" id="13735.ENSPSIP00000006433"/>
<dbReference type="AlphaFoldDB" id="K7FEH3"/>
<proteinExistence type="predicted"/>
<dbReference type="EMBL" id="AGCU01037164">
    <property type="status" value="NOT_ANNOTATED_CDS"/>
    <property type="molecule type" value="Genomic_DNA"/>
</dbReference>
<accession>K7FEH3</accession>
<reference evidence="2" key="1">
    <citation type="submission" date="2011-10" db="EMBL/GenBank/DDBJ databases">
        <authorList>
            <consortium name="Soft-shell Turtle Genome Consortium"/>
        </authorList>
    </citation>
    <scope>NUCLEOTIDE SEQUENCE [LARGE SCALE GENOMIC DNA]</scope>
    <source>
        <strain evidence="2">Daiwa-1</strain>
    </source>
</reference>
<dbReference type="Gene3D" id="3.30.190.20">
    <property type="match status" value="1"/>
</dbReference>
<dbReference type="Proteomes" id="UP000007267">
    <property type="component" value="Unassembled WGS sequence"/>
</dbReference>
<dbReference type="HOGENOM" id="CLU_2114549_0_0_1"/>
<evidence type="ECO:0000313" key="2">
    <source>
        <dbReference type="Proteomes" id="UP000007267"/>
    </source>
</evidence>
<reference evidence="2" key="2">
    <citation type="journal article" date="2013" name="Nat. Genet.">
        <title>The draft genomes of soft-shell turtle and green sea turtle yield insights into the development and evolution of the turtle-specific body plan.</title>
        <authorList>
            <person name="Wang Z."/>
            <person name="Pascual-Anaya J."/>
            <person name="Zadissa A."/>
            <person name="Li W."/>
            <person name="Niimura Y."/>
            <person name="Huang Z."/>
            <person name="Li C."/>
            <person name="White S."/>
            <person name="Xiong Z."/>
            <person name="Fang D."/>
            <person name="Wang B."/>
            <person name="Ming Y."/>
            <person name="Chen Y."/>
            <person name="Zheng Y."/>
            <person name="Kuraku S."/>
            <person name="Pignatelli M."/>
            <person name="Herrero J."/>
            <person name="Beal K."/>
            <person name="Nozawa M."/>
            <person name="Li Q."/>
            <person name="Wang J."/>
            <person name="Zhang H."/>
            <person name="Yu L."/>
            <person name="Shigenobu S."/>
            <person name="Wang J."/>
            <person name="Liu J."/>
            <person name="Flicek P."/>
            <person name="Searle S."/>
            <person name="Wang J."/>
            <person name="Kuratani S."/>
            <person name="Yin Y."/>
            <person name="Aken B."/>
            <person name="Zhang G."/>
            <person name="Irie N."/>
        </authorList>
    </citation>
    <scope>NUCLEOTIDE SEQUENCE [LARGE SCALE GENOMIC DNA]</scope>
    <source>
        <strain evidence="2">Daiwa-1</strain>
    </source>
</reference>
<name>K7FEH3_PELSI</name>
<dbReference type="InterPro" id="IPR023674">
    <property type="entry name" value="Ribosomal_uL1-like"/>
</dbReference>
<dbReference type="eggNOG" id="KOG1570">
    <property type="taxonomic scope" value="Eukaryota"/>
</dbReference>